<comment type="caution">
    <text evidence="2">The sequence shown here is derived from an EMBL/GenBank/DDBJ whole genome shotgun (WGS) entry which is preliminary data.</text>
</comment>
<sequence length="434" mass="46924">MDLSTGAGHTLIASGAIVVVGLATITVARTGRATARGRRPDAPWWSTPAAMRAHGLLAAYLGLLVAAGTATQLAVAGALHRQLLAWALAGLLVAALVGTTGPRAARLATQIVDDPREEVPPDPIWFVQPDGALGDLSLIAARAAAERGVWHAASDLLASSPDHDQRYARTTQLAIHALQRGRWLEEWVRRRPTDPHALATRAMLEVRRAWELRGPDAEPRDRLAFLAALEEAEELTRAAIDNDPTDPTPRAVLVELARGQQVDLAELRARTRALYALAPHHHGGHEAELQYLSAKWCGSTEAMFARARAAAASAPPGNALALLVVTAHLEHYLTLATGSARQARRYLASETVRQEVADAVRRWRSGPQGPSPVNRERAHNTLAYFSWLAGDRQAALPHLARTLEHLDVWPWALSGETSFVHAVAQDWAAGGRRR</sequence>
<keyword evidence="3" id="KW-1185">Reference proteome</keyword>
<feature type="transmembrane region" description="Helical" evidence="1">
    <location>
        <begin position="49"/>
        <end position="71"/>
    </location>
</feature>
<organism evidence="2 3">
    <name type="scientific">Actinotalea lenta</name>
    <dbReference type="NCBI Taxonomy" id="3064654"/>
    <lineage>
        <taxon>Bacteria</taxon>
        <taxon>Bacillati</taxon>
        <taxon>Actinomycetota</taxon>
        <taxon>Actinomycetes</taxon>
        <taxon>Micrococcales</taxon>
        <taxon>Cellulomonadaceae</taxon>
        <taxon>Actinotalea</taxon>
    </lineage>
</organism>
<keyword evidence="1" id="KW-1133">Transmembrane helix</keyword>
<dbReference type="Proteomes" id="UP001232536">
    <property type="component" value="Unassembled WGS sequence"/>
</dbReference>
<reference evidence="2 3" key="1">
    <citation type="submission" date="2023-07" db="EMBL/GenBank/DDBJ databases">
        <title>Description of novel actinomycetes strains, isolated from tidal flat sediment.</title>
        <authorList>
            <person name="Lu C."/>
        </authorList>
    </citation>
    <scope>NUCLEOTIDE SEQUENCE [LARGE SCALE GENOMIC DNA]</scope>
    <source>
        <strain evidence="2 3">SYSU T00b441</strain>
    </source>
</reference>
<proteinExistence type="predicted"/>
<evidence type="ECO:0000256" key="1">
    <source>
        <dbReference type="SAM" id="Phobius"/>
    </source>
</evidence>
<dbReference type="RefSeq" id="WP_304600980.1">
    <property type="nucleotide sequence ID" value="NZ_JAUQYP010000001.1"/>
</dbReference>
<evidence type="ECO:0000313" key="3">
    <source>
        <dbReference type="Proteomes" id="UP001232536"/>
    </source>
</evidence>
<evidence type="ECO:0000313" key="2">
    <source>
        <dbReference type="EMBL" id="MDO8107351.1"/>
    </source>
</evidence>
<keyword evidence="1" id="KW-0812">Transmembrane</keyword>
<feature type="transmembrane region" description="Helical" evidence="1">
    <location>
        <begin position="6"/>
        <end position="28"/>
    </location>
</feature>
<name>A0ABT9DDA2_9CELL</name>
<dbReference type="EMBL" id="JAUQYP010000001">
    <property type="protein sequence ID" value="MDO8107351.1"/>
    <property type="molecule type" value="Genomic_DNA"/>
</dbReference>
<protein>
    <submittedName>
        <fullName evidence="2">Uncharacterized protein</fullName>
    </submittedName>
</protein>
<keyword evidence="1" id="KW-0472">Membrane</keyword>
<accession>A0ABT9DDA2</accession>
<gene>
    <name evidence="2" type="ORF">Q6348_09105</name>
</gene>